<dbReference type="PANTHER" id="PTHR11358">
    <property type="entry name" value="ARGINASE/AGMATINASE"/>
    <property type="match status" value="1"/>
</dbReference>
<keyword evidence="3" id="KW-1185">Reference proteome</keyword>
<dbReference type="SUPFAM" id="SSF52768">
    <property type="entry name" value="Arginase/deacetylase"/>
    <property type="match status" value="1"/>
</dbReference>
<proteinExistence type="inferred from homology"/>
<dbReference type="Pfam" id="PF00491">
    <property type="entry name" value="Arginase"/>
    <property type="match status" value="1"/>
</dbReference>
<dbReference type="InterPro" id="IPR023696">
    <property type="entry name" value="Ureohydrolase_dom_sf"/>
</dbReference>
<dbReference type="InterPro" id="IPR006035">
    <property type="entry name" value="Ureohydrolase"/>
</dbReference>
<evidence type="ECO:0000313" key="2">
    <source>
        <dbReference type="EMBL" id="MFD0928562.1"/>
    </source>
</evidence>
<comment type="caution">
    <text evidence="2">The sequence shown here is derived from an EMBL/GenBank/DDBJ whole genome shotgun (WGS) entry which is preliminary data.</text>
</comment>
<reference evidence="3" key="1">
    <citation type="journal article" date="2019" name="Int. J. Syst. Evol. Microbiol.">
        <title>The Global Catalogue of Microorganisms (GCM) 10K type strain sequencing project: providing services to taxonomists for standard genome sequencing and annotation.</title>
        <authorList>
            <consortium name="The Broad Institute Genomics Platform"/>
            <consortium name="The Broad Institute Genome Sequencing Center for Infectious Disease"/>
            <person name="Wu L."/>
            <person name="Ma J."/>
        </authorList>
    </citation>
    <scope>NUCLEOTIDE SEQUENCE [LARGE SCALE GENOMIC DNA]</scope>
    <source>
        <strain evidence="3">CCUG 59685</strain>
    </source>
</reference>
<protein>
    <submittedName>
        <fullName evidence="2">Arginase family protein</fullName>
    </submittedName>
</protein>
<organism evidence="2 3">
    <name type="scientific">Methylophilus glucosoxydans</name>
    <dbReference type="NCBI Taxonomy" id="752553"/>
    <lineage>
        <taxon>Bacteria</taxon>
        <taxon>Pseudomonadati</taxon>
        <taxon>Pseudomonadota</taxon>
        <taxon>Betaproteobacteria</taxon>
        <taxon>Nitrosomonadales</taxon>
        <taxon>Methylophilaceae</taxon>
        <taxon>Methylophilus</taxon>
    </lineage>
</organism>
<evidence type="ECO:0000313" key="3">
    <source>
        <dbReference type="Proteomes" id="UP001597106"/>
    </source>
</evidence>
<dbReference type="RefSeq" id="WP_379073772.1">
    <property type="nucleotide sequence ID" value="NZ_JBHTJW010000001.1"/>
</dbReference>
<evidence type="ECO:0000256" key="1">
    <source>
        <dbReference type="PROSITE-ProRule" id="PRU00742"/>
    </source>
</evidence>
<dbReference type="Proteomes" id="UP001597106">
    <property type="component" value="Unassembled WGS sequence"/>
</dbReference>
<dbReference type="PROSITE" id="PS51409">
    <property type="entry name" value="ARGINASE_2"/>
    <property type="match status" value="1"/>
</dbReference>
<dbReference type="EMBL" id="JBHTJW010000001">
    <property type="protein sequence ID" value="MFD0928562.1"/>
    <property type="molecule type" value="Genomic_DNA"/>
</dbReference>
<name>A0ABW3GDQ9_9PROT</name>
<dbReference type="PANTHER" id="PTHR11358:SF41">
    <property type="entry name" value="ARGINASE"/>
    <property type="match status" value="1"/>
</dbReference>
<gene>
    <name evidence="2" type="ORF">ACFQ1T_02095</name>
</gene>
<dbReference type="Gene3D" id="3.40.800.10">
    <property type="entry name" value="Ureohydrolase domain"/>
    <property type="match status" value="1"/>
</dbReference>
<accession>A0ABW3GDQ9</accession>
<sequence length="290" mass="32337">MEVVAYDFDGSIQAQLAMLNAQGVQPVLHAMRQHETATRLWASAKAFAAMANQLRPRTSLPQFSLIGSGDYHHISLALIVRFETPLTVVLFDNHPDWMQPPHQYHCGTWVYQLARLPQVNRVIIVGLESGDIDYDQFKKGDVESFLQQKIILLPYRKVQVNAPQPLFLHSKLAQDLATGIQEVLSYIETEQVYISIDKDCLQAADAKTNWEQGSLPLATVTAVIQALSQHKQLIGADTVGDFSPVRFRSPLKWIASYLDRKVHPREAVQVAAQVNAAANLRLLHALKGGA</sequence>
<comment type="similarity">
    <text evidence="1">Belongs to the arginase family.</text>
</comment>